<dbReference type="PANTHER" id="PTHR33164">
    <property type="entry name" value="TRANSCRIPTIONAL REGULATOR, MARR FAMILY"/>
    <property type="match status" value="1"/>
</dbReference>
<protein>
    <submittedName>
        <fullName evidence="6">MarR family winged helix-turn-helix transcriptional regulator</fullName>
    </submittedName>
</protein>
<dbReference type="InterPro" id="IPR036390">
    <property type="entry name" value="WH_DNA-bd_sf"/>
</dbReference>
<dbReference type="Pfam" id="PF01047">
    <property type="entry name" value="MarR"/>
    <property type="match status" value="1"/>
</dbReference>
<feature type="region of interest" description="Disordered" evidence="4">
    <location>
        <begin position="11"/>
        <end position="44"/>
    </location>
</feature>
<feature type="region of interest" description="Disordered" evidence="4">
    <location>
        <begin position="190"/>
        <end position="246"/>
    </location>
</feature>
<reference evidence="7" key="1">
    <citation type="journal article" date="2019" name="Int. J. Syst. Evol. Microbiol.">
        <title>The Global Catalogue of Microorganisms (GCM) 10K type strain sequencing project: providing services to taxonomists for standard genome sequencing and annotation.</title>
        <authorList>
            <consortium name="The Broad Institute Genomics Platform"/>
            <consortium name="The Broad Institute Genome Sequencing Center for Infectious Disease"/>
            <person name="Wu L."/>
            <person name="Ma J."/>
        </authorList>
    </citation>
    <scope>NUCLEOTIDE SEQUENCE [LARGE SCALE GENOMIC DNA]</scope>
    <source>
        <strain evidence="7">TISTR 1514</strain>
    </source>
</reference>
<keyword evidence="7" id="KW-1185">Reference proteome</keyword>
<dbReference type="EMBL" id="JBHUNE010000003">
    <property type="protein sequence ID" value="MFD2757777.1"/>
    <property type="molecule type" value="Genomic_DNA"/>
</dbReference>
<feature type="compositionally biased region" description="Basic residues" evidence="4">
    <location>
        <begin position="11"/>
        <end position="21"/>
    </location>
</feature>
<dbReference type="SMART" id="SM00347">
    <property type="entry name" value="HTH_MARR"/>
    <property type="match status" value="1"/>
</dbReference>
<feature type="region of interest" description="Disordered" evidence="4">
    <location>
        <begin position="145"/>
        <end position="164"/>
    </location>
</feature>
<feature type="compositionally biased region" description="Acidic residues" evidence="4">
    <location>
        <begin position="148"/>
        <end position="157"/>
    </location>
</feature>
<gene>
    <name evidence="6" type="ORF">ACFSW7_05220</name>
</gene>
<dbReference type="InterPro" id="IPR000835">
    <property type="entry name" value="HTH_MarR-typ"/>
</dbReference>
<evidence type="ECO:0000256" key="4">
    <source>
        <dbReference type="SAM" id="MobiDB-lite"/>
    </source>
</evidence>
<sequence length="246" mass="28382">MESNDLYRKFRTAARLMRPRGGHPGGPGFPGHPGPHGPAADPTRGQGRILATLKLQDGVPTKDLAFILGMRVASLNEALAKLERAEFVTREPSPDDKRVMLIRLTEAGRNTEQFTPQRPDAFSTLSDDERDQLGALLDRVIEQLESQQPEEDEAPNDEFDRWSERARKRMGDERFEEWIDRMAEQEPEKFERLRRGFERRGRGRGPHGRPHGDPRGFGHGERYHHECRRNEMSYGFGERPHRGRRR</sequence>
<keyword evidence="1" id="KW-0805">Transcription regulation</keyword>
<feature type="domain" description="HTH marR-type" evidence="5">
    <location>
        <begin position="3"/>
        <end position="142"/>
    </location>
</feature>
<dbReference type="SUPFAM" id="SSF46785">
    <property type="entry name" value="Winged helix' DNA-binding domain"/>
    <property type="match status" value="1"/>
</dbReference>
<dbReference type="PANTHER" id="PTHR33164:SF43">
    <property type="entry name" value="HTH-TYPE TRANSCRIPTIONAL REPRESSOR YETL"/>
    <property type="match status" value="1"/>
</dbReference>
<evidence type="ECO:0000313" key="7">
    <source>
        <dbReference type="Proteomes" id="UP001597492"/>
    </source>
</evidence>
<evidence type="ECO:0000313" key="6">
    <source>
        <dbReference type="EMBL" id="MFD2757777.1"/>
    </source>
</evidence>
<organism evidence="6 7">
    <name type="scientific">Gulosibacter faecalis</name>
    <dbReference type="NCBI Taxonomy" id="272240"/>
    <lineage>
        <taxon>Bacteria</taxon>
        <taxon>Bacillati</taxon>
        <taxon>Actinomycetota</taxon>
        <taxon>Actinomycetes</taxon>
        <taxon>Micrococcales</taxon>
        <taxon>Microbacteriaceae</taxon>
        <taxon>Gulosibacter</taxon>
    </lineage>
</organism>
<dbReference type="Gene3D" id="1.10.10.10">
    <property type="entry name" value="Winged helix-like DNA-binding domain superfamily/Winged helix DNA-binding domain"/>
    <property type="match status" value="1"/>
</dbReference>
<dbReference type="Proteomes" id="UP001597492">
    <property type="component" value="Unassembled WGS sequence"/>
</dbReference>
<evidence type="ECO:0000256" key="1">
    <source>
        <dbReference type="ARBA" id="ARBA00023015"/>
    </source>
</evidence>
<feature type="compositionally biased region" description="Basic and acidic residues" evidence="4">
    <location>
        <begin position="210"/>
        <end position="231"/>
    </location>
</feature>
<evidence type="ECO:0000259" key="5">
    <source>
        <dbReference type="PROSITE" id="PS50995"/>
    </source>
</evidence>
<dbReference type="InterPro" id="IPR036388">
    <property type="entry name" value="WH-like_DNA-bd_sf"/>
</dbReference>
<dbReference type="InterPro" id="IPR039422">
    <property type="entry name" value="MarR/SlyA-like"/>
</dbReference>
<dbReference type="PROSITE" id="PS50995">
    <property type="entry name" value="HTH_MARR_2"/>
    <property type="match status" value="1"/>
</dbReference>
<feature type="compositionally biased region" description="Basic and acidic residues" evidence="4">
    <location>
        <begin position="190"/>
        <end position="200"/>
    </location>
</feature>
<evidence type="ECO:0000256" key="3">
    <source>
        <dbReference type="ARBA" id="ARBA00023163"/>
    </source>
</evidence>
<dbReference type="PROSITE" id="PS01117">
    <property type="entry name" value="HTH_MARR_1"/>
    <property type="match status" value="1"/>
</dbReference>
<name>A0ABW5UZD7_9MICO</name>
<dbReference type="InterPro" id="IPR023187">
    <property type="entry name" value="Tscrpt_reg_MarR-type_CS"/>
</dbReference>
<proteinExistence type="predicted"/>
<accession>A0ABW5UZD7</accession>
<evidence type="ECO:0000256" key="2">
    <source>
        <dbReference type="ARBA" id="ARBA00023125"/>
    </source>
</evidence>
<comment type="caution">
    <text evidence="6">The sequence shown here is derived from an EMBL/GenBank/DDBJ whole genome shotgun (WGS) entry which is preliminary data.</text>
</comment>
<dbReference type="RefSeq" id="WP_019618233.1">
    <property type="nucleotide sequence ID" value="NZ_JBHUNE010000003.1"/>
</dbReference>
<keyword evidence="2" id="KW-0238">DNA-binding</keyword>
<keyword evidence="3" id="KW-0804">Transcription</keyword>